<dbReference type="GO" id="GO:0033768">
    <property type="term" value="C:SUMO-targeted ubiquitin ligase complex"/>
    <property type="evidence" value="ECO:0007669"/>
    <property type="project" value="TreeGrafter"/>
</dbReference>
<feature type="region of interest" description="Disordered" evidence="4">
    <location>
        <begin position="117"/>
        <end position="158"/>
    </location>
</feature>
<dbReference type="GO" id="GO:0008270">
    <property type="term" value="F:zinc ion binding"/>
    <property type="evidence" value="ECO:0007669"/>
    <property type="project" value="UniProtKB-KW"/>
</dbReference>
<gene>
    <name evidence="6" type="ORF">EVJ58_g6211</name>
</gene>
<dbReference type="PANTHER" id="PTHR47094:SF1">
    <property type="entry name" value="RING-TYPE E3 UBIQUITIN TRANSFERASE"/>
    <property type="match status" value="1"/>
</dbReference>
<keyword evidence="1" id="KW-0479">Metal-binding</keyword>
<evidence type="ECO:0000256" key="2">
    <source>
        <dbReference type="ARBA" id="ARBA00022771"/>
    </source>
</evidence>
<reference evidence="6 7" key="1">
    <citation type="submission" date="2019-01" db="EMBL/GenBank/DDBJ databases">
        <title>Genome sequencing of the rare red list fungi Fomitopsis rosea.</title>
        <authorList>
            <person name="Buettner E."/>
            <person name="Kellner H."/>
        </authorList>
    </citation>
    <scope>NUCLEOTIDE SEQUENCE [LARGE SCALE GENOMIC DNA]</scope>
    <source>
        <strain evidence="6 7">DSM 105464</strain>
    </source>
</reference>
<evidence type="ECO:0000259" key="5">
    <source>
        <dbReference type="Pfam" id="PF00097"/>
    </source>
</evidence>
<dbReference type="GO" id="GO:0006511">
    <property type="term" value="P:ubiquitin-dependent protein catabolic process"/>
    <property type="evidence" value="ECO:0007669"/>
    <property type="project" value="TreeGrafter"/>
</dbReference>
<dbReference type="Pfam" id="PF00097">
    <property type="entry name" value="zf-C3HC4"/>
    <property type="match status" value="1"/>
</dbReference>
<dbReference type="GO" id="GO:0032183">
    <property type="term" value="F:SUMO binding"/>
    <property type="evidence" value="ECO:0007669"/>
    <property type="project" value="TreeGrafter"/>
</dbReference>
<evidence type="ECO:0000256" key="1">
    <source>
        <dbReference type="ARBA" id="ARBA00022723"/>
    </source>
</evidence>
<keyword evidence="3" id="KW-0862">Zinc</keyword>
<dbReference type="PANTHER" id="PTHR47094">
    <property type="entry name" value="ELFLESS, ISOFORM B"/>
    <property type="match status" value="1"/>
</dbReference>
<dbReference type="SUPFAM" id="SSF57850">
    <property type="entry name" value="RING/U-box"/>
    <property type="match status" value="1"/>
</dbReference>
<dbReference type="GO" id="GO:0061630">
    <property type="term" value="F:ubiquitin protein ligase activity"/>
    <property type="evidence" value="ECO:0007669"/>
    <property type="project" value="InterPro"/>
</dbReference>
<accession>A0A4Y9Y996</accession>
<feature type="compositionally biased region" description="Low complexity" evidence="4">
    <location>
        <begin position="130"/>
        <end position="146"/>
    </location>
</feature>
<dbReference type="InterPro" id="IPR049627">
    <property type="entry name" value="SLX8"/>
</dbReference>
<dbReference type="InterPro" id="IPR013083">
    <property type="entry name" value="Znf_RING/FYVE/PHD"/>
</dbReference>
<evidence type="ECO:0000256" key="3">
    <source>
        <dbReference type="ARBA" id="ARBA00022833"/>
    </source>
</evidence>
<dbReference type="GO" id="GO:0140082">
    <property type="term" value="F:SUMO-ubiquitin ligase activity"/>
    <property type="evidence" value="ECO:0007669"/>
    <property type="project" value="TreeGrafter"/>
</dbReference>
<dbReference type="EMBL" id="SEKV01000340">
    <property type="protein sequence ID" value="TFY58762.1"/>
    <property type="molecule type" value="Genomic_DNA"/>
</dbReference>
<name>A0A4Y9Y996_9APHY</name>
<dbReference type="Gene3D" id="3.30.40.10">
    <property type="entry name" value="Zinc/RING finger domain, C3HC4 (zinc finger)"/>
    <property type="match status" value="1"/>
</dbReference>
<feature type="domain" description="Zinc finger C3HC4 RING-type" evidence="5">
    <location>
        <begin position="166"/>
        <end position="195"/>
    </location>
</feature>
<dbReference type="AlphaFoldDB" id="A0A4Y9Y996"/>
<dbReference type="InterPro" id="IPR018957">
    <property type="entry name" value="Znf_C3HC4_RING-type"/>
</dbReference>
<dbReference type="STRING" id="34475.A0A4Y9Y996"/>
<proteinExistence type="predicted"/>
<evidence type="ECO:0000256" key="4">
    <source>
        <dbReference type="SAM" id="MobiDB-lite"/>
    </source>
</evidence>
<evidence type="ECO:0000313" key="6">
    <source>
        <dbReference type="EMBL" id="TFY58762.1"/>
    </source>
</evidence>
<comment type="caution">
    <text evidence="6">The sequence shown here is derived from an EMBL/GenBank/DDBJ whole genome shotgun (WGS) entry which is preliminary data.</text>
</comment>
<evidence type="ECO:0000313" key="7">
    <source>
        <dbReference type="Proteomes" id="UP000298390"/>
    </source>
</evidence>
<keyword evidence="2" id="KW-0863">Zinc-finger</keyword>
<dbReference type="Proteomes" id="UP000298390">
    <property type="component" value="Unassembled WGS sequence"/>
</dbReference>
<feature type="region of interest" description="Disordered" evidence="4">
    <location>
        <begin position="32"/>
        <end position="71"/>
    </location>
</feature>
<sequence length="214" mass="22065">MSQRLNVPAEAAAMNLDADDTIIAQSASEAAAGPLSVHGDARSSFPDAGDARSGRDMVPGSNDLDSASPTFPSAVVLNTGWVTESPGQAMEAESSAMAQQRNMIIDVDALMDELPIAGPSSAARNPGPRSRPSAVAHAVSSSQSTAREQADGSGPRGDEPLSAYSCPICFSPPVRATMTPCGHVCCGECLFTAIKTTMQRASYTAPVGERLIAR</sequence>
<organism evidence="6 7">
    <name type="scientific">Rhodofomes roseus</name>
    <dbReference type="NCBI Taxonomy" id="34475"/>
    <lineage>
        <taxon>Eukaryota</taxon>
        <taxon>Fungi</taxon>
        <taxon>Dikarya</taxon>
        <taxon>Basidiomycota</taxon>
        <taxon>Agaricomycotina</taxon>
        <taxon>Agaricomycetes</taxon>
        <taxon>Polyporales</taxon>
        <taxon>Rhodofomes</taxon>
    </lineage>
</organism>
<protein>
    <recommendedName>
        <fullName evidence="5">Zinc finger C3HC4 RING-type domain-containing protein</fullName>
    </recommendedName>
</protein>